<name>A0A5C6B8Z0_9BACT</name>
<feature type="region of interest" description="Disordered" evidence="1">
    <location>
        <begin position="84"/>
        <end position="107"/>
    </location>
</feature>
<keyword evidence="3" id="KW-1185">Reference proteome</keyword>
<proteinExistence type="predicted"/>
<sequence length="107" mass="11672">MVIAVDAENAVCLTCNRFIGTKVWLCGLLDLYSCQPEKADVLSTLSLGKNIQHNRLDVSWIAFGDPCLRMRVLVGTYFVDASRSGGATGSQESTVNDFGDTIRAVER</sequence>
<comment type="caution">
    <text evidence="2">The sequence shown here is derived from an EMBL/GenBank/DDBJ whole genome shotgun (WGS) entry which is preliminary data.</text>
</comment>
<evidence type="ECO:0000313" key="3">
    <source>
        <dbReference type="Proteomes" id="UP000320176"/>
    </source>
</evidence>
<dbReference type="Proteomes" id="UP000320176">
    <property type="component" value="Unassembled WGS sequence"/>
</dbReference>
<gene>
    <name evidence="2" type="ORF">Pla52n_11260</name>
</gene>
<evidence type="ECO:0000256" key="1">
    <source>
        <dbReference type="SAM" id="MobiDB-lite"/>
    </source>
</evidence>
<dbReference type="EMBL" id="SJPN01000001">
    <property type="protein sequence ID" value="TWU08543.1"/>
    <property type="molecule type" value="Genomic_DNA"/>
</dbReference>
<protein>
    <submittedName>
        <fullName evidence="2">Uncharacterized protein</fullName>
    </submittedName>
</protein>
<accession>A0A5C6B8Z0</accession>
<evidence type="ECO:0000313" key="2">
    <source>
        <dbReference type="EMBL" id="TWU08543.1"/>
    </source>
</evidence>
<organism evidence="2 3">
    <name type="scientific">Stieleria varia</name>
    <dbReference type="NCBI Taxonomy" id="2528005"/>
    <lineage>
        <taxon>Bacteria</taxon>
        <taxon>Pseudomonadati</taxon>
        <taxon>Planctomycetota</taxon>
        <taxon>Planctomycetia</taxon>
        <taxon>Pirellulales</taxon>
        <taxon>Pirellulaceae</taxon>
        <taxon>Stieleria</taxon>
    </lineage>
</organism>
<reference evidence="2 3" key="1">
    <citation type="submission" date="2019-02" db="EMBL/GenBank/DDBJ databases">
        <title>Deep-cultivation of Planctomycetes and their phenomic and genomic characterization uncovers novel biology.</title>
        <authorList>
            <person name="Wiegand S."/>
            <person name="Jogler M."/>
            <person name="Boedeker C."/>
            <person name="Pinto D."/>
            <person name="Vollmers J."/>
            <person name="Rivas-Marin E."/>
            <person name="Kohn T."/>
            <person name="Peeters S.H."/>
            <person name="Heuer A."/>
            <person name="Rast P."/>
            <person name="Oberbeckmann S."/>
            <person name="Bunk B."/>
            <person name="Jeske O."/>
            <person name="Meyerdierks A."/>
            <person name="Storesund J.E."/>
            <person name="Kallscheuer N."/>
            <person name="Luecker S."/>
            <person name="Lage O.M."/>
            <person name="Pohl T."/>
            <person name="Merkel B.J."/>
            <person name="Hornburger P."/>
            <person name="Mueller R.-W."/>
            <person name="Bruemmer F."/>
            <person name="Labrenz M."/>
            <person name="Spormann A.M."/>
            <person name="Op Den Camp H."/>
            <person name="Overmann J."/>
            <person name="Amann R."/>
            <person name="Jetten M.S.M."/>
            <person name="Mascher T."/>
            <person name="Medema M.H."/>
            <person name="Devos D.P."/>
            <person name="Kaster A.-K."/>
            <person name="Ovreas L."/>
            <person name="Rohde M."/>
            <person name="Galperin M.Y."/>
            <person name="Jogler C."/>
        </authorList>
    </citation>
    <scope>NUCLEOTIDE SEQUENCE [LARGE SCALE GENOMIC DNA]</scope>
    <source>
        <strain evidence="2 3">Pla52n</strain>
    </source>
</reference>
<dbReference type="AlphaFoldDB" id="A0A5C6B8Z0"/>